<evidence type="ECO:0000256" key="4">
    <source>
        <dbReference type="ARBA" id="ARBA00023125"/>
    </source>
</evidence>
<sequence length="462" mass="52803">MDFCVNRKLKRRRSGSDSIDEILLRWRNFNTGVNSNNEQVKKKKRKSPGNGPNKGCMPGKGGPENSGCKYRGVRQRTWGKWVAEIREPVYISGEYKSKGKRLWLGTYSTAVDAAIAYDEAAKVMYGSNAILNFPNCCDTSINGNITRTSSLESSCQSSADHEDLVVDDAKNIEIELDLKTSDTPDDDDGGGVVNTDLSYDYANHGSPACSWTEEELEVITEENSEIELTNLEYDSRFFPKSQKSCVKVETPVMEEEIDKDEFVYKDVSNKIDVKPTVMFSKDDFSRPDENCNDQIVLQDMDYSMNILQEQPLDFRSSKNLNEDVSTRLEYMEHVLMDDYCSMETTNISDIFSLKENHDEGFDFQRFLEESFDFRPMIVPQESSELNYAKNEEQFDCKYAYNQQIDLQNSDTHSEIRSDGIWKEQNLGAFGLDDFGASNSWQPEDNIEDLSIFSFDFDVSSYI</sequence>
<dbReference type="InterPro" id="IPR016177">
    <property type="entry name" value="DNA-bd_dom_sf"/>
</dbReference>
<dbReference type="SMART" id="SM00380">
    <property type="entry name" value="AP2"/>
    <property type="match status" value="1"/>
</dbReference>
<dbReference type="CDD" id="cd00018">
    <property type="entry name" value="AP2"/>
    <property type="match status" value="1"/>
</dbReference>
<evidence type="ECO:0000256" key="1">
    <source>
        <dbReference type="ARBA" id="ARBA00004123"/>
    </source>
</evidence>
<dbReference type="SUPFAM" id="SSF54171">
    <property type="entry name" value="DNA-binding domain"/>
    <property type="match status" value="1"/>
</dbReference>
<keyword evidence="12" id="KW-1185">Reference proteome</keyword>
<dbReference type="GO" id="GO:0006952">
    <property type="term" value="P:defense response"/>
    <property type="evidence" value="ECO:0007669"/>
    <property type="project" value="UniProtKB-KW"/>
</dbReference>
<evidence type="ECO:0000313" key="12">
    <source>
        <dbReference type="Proteomes" id="UP001311915"/>
    </source>
</evidence>
<keyword evidence="4" id="KW-0238">DNA-binding</keyword>
<dbReference type="PANTHER" id="PTHR31241">
    <property type="entry name" value="DEHYDRATION-RESPONSIVE ELEMENT-BINDING PROTEIN 2C"/>
    <property type="match status" value="1"/>
</dbReference>
<dbReference type="PANTHER" id="PTHR31241:SF57">
    <property type="entry name" value="AP2_ERF DOMAIN-CONTAINING PROTEIN"/>
    <property type="match status" value="1"/>
</dbReference>
<feature type="domain" description="AP2/ERF" evidence="10">
    <location>
        <begin position="69"/>
        <end position="134"/>
    </location>
</feature>
<keyword evidence="6" id="KW-0804">Transcription</keyword>
<reference evidence="11 12" key="1">
    <citation type="submission" date="2023-10" db="EMBL/GenBank/DDBJ databases">
        <title>Genome-Wide Identification Analysis in wild type Solanum Pinnatisectum Reveals Some Genes Defensing Phytophthora Infestans.</title>
        <authorList>
            <person name="Sun C."/>
        </authorList>
    </citation>
    <scope>NUCLEOTIDE SEQUENCE [LARGE SCALE GENOMIC DNA]</scope>
    <source>
        <strain evidence="11">LQN</strain>
        <tissue evidence="11">Leaf</tissue>
    </source>
</reference>
<dbReference type="FunFam" id="3.30.730.10:FF:000001">
    <property type="entry name" value="Ethylene-responsive transcription factor 2"/>
    <property type="match status" value="1"/>
</dbReference>
<evidence type="ECO:0000256" key="3">
    <source>
        <dbReference type="ARBA" id="ARBA00023015"/>
    </source>
</evidence>
<keyword evidence="3" id="KW-0805">Transcription regulation</keyword>
<evidence type="ECO:0000256" key="8">
    <source>
        <dbReference type="ARBA" id="ARBA00024343"/>
    </source>
</evidence>
<dbReference type="Gene3D" id="3.30.730.10">
    <property type="entry name" value="AP2/ERF domain"/>
    <property type="match status" value="1"/>
</dbReference>
<comment type="subcellular location">
    <subcellularLocation>
        <location evidence="1">Nucleus</location>
    </subcellularLocation>
</comment>
<evidence type="ECO:0000313" key="11">
    <source>
        <dbReference type="EMBL" id="KAK4724690.1"/>
    </source>
</evidence>
<dbReference type="Pfam" id="PF00847">
    <property type="entry name" value="AP2"/>
    <property type="match status" value="1"/>
</dbReference>
<keyword evidence="7" id="KW-0539">Nucleus</keyword>
<dbReference type="EMBL" id="JAWPEI010000006">
    <property type="protein sequence ID" value="KAK4724690.1"/>
    <property type="molecule type" value="Genomic_DNA"/>
</dbReference>
<feature type="region of interest" description="Disordered" evidence="9">
    <location>
        <begin position="34"/>
        <end position="62"/>
    </location>
</feature>
<comment type="similarity">
    <text evidence="8">Belongs to the AP2/ERF transcription factor family. ERF subfamily.</text>
</comment>
<dbReference type="GO" id="GO:0045893">
    <property type="term" value="P:positive regulation of DNA-templated transcription"/>
    <property type="evidence" value="ECO:0007669"/>
    <property type="project" value="TreeGrafter"/>
</dbReference>
<dbReference type="GO" id="GO:0003700">
    <property type="term" value="F:DNA-binding transcription factor activity"/>
    <property type="evidence" value="ECO:0007669"/>
    <property type="project" value="InterPro"/>
</dbReference>
<comment type="caution">
    <text evidence="11">The sequence shown here is derived from an EMBL/GenBank/DDBJ whole genome shotgun (WGS) entry which is preliminary data.</text>
</comment>
<gene>
    <name evidence="11" type="ORF">R3W88_027469</name>
</gene>
<evidence type="ECO:0000259" key="10">
    <source>
        <dbReference type="PROSITE" id="PS51032"/>
    </source>
</evidence>
<dbReference type="PROSITE" id="PS51032">
    <property type="entry name" value="AP2_ERF"/>
    <property type="match status" value="1"/>
</dbReference>
<protein>
    <recommendedName>
        <fullName evidence="10">AP2/ERF domain-containing protein</fullName>
    </recommendedName>
</protein>
<dbReference type="GO" id="GO:0000976">
    <property type="term" value="F:transcription cis-regulatory region binding"/>
    <property type="evidence" value="ECO:0007669"/>
    <property type="project" value="TreeGrafter"/>
</dbReference>
<dbReference type="PRINTS" id="PR00367">
    <property type="entry name" value="ETHRSPELEMNT"/>
</dbReference>
<dbReference type="GO" id="GO:0005634">
    <property type="term" value="C:nucleus"/>
    <property type="evidence" value="ECO:0007669"/>
    <property type="project" value="UniProtKB-SubCell"/>
</dbReference>
<evidence type="ECO:0000256" key="5">
    <source>
        <dbReference type="ARBA" id="ARBA00023159"/>
    </source>
</evidence>
<evidence type="ECO:0000256" key="6">
    <source>
        <dbReference type="ARBA" id="ARBA00023163"/>
    </source>
</evidence>
<dbReference type="InterPro" id="IPR036955">
    <property type="entry name" value="AP2/ERF_dom_sf"/>
</dbReference>
<keyword evidence="5" id="KW-0010">Activator</keyword>
<proteinExistence type="inferred from homology"/>
<dbReference type="AlphaFoldDB" id="A0AAV9LG37"/>
<evidence type="ECO:0000256" key="2">
    <source>
        <dbReference type="ARBA" id="ARBA00022821"/>
    </source>
</evidence>
<organism evidence="11 12">
    <name type="scientific">Solanum pinnatisectum</name>
    <name type="common">tansyleaf nightshade</name>
    <dbReference type="NCBI Taxonomy" id="50273"/>
    <lineage>
        <taxon>Eukaryota</taxon>
        <taxon>Viridiplantae</taxon>
        <taxon>Streptophyta</taxon>
        <taxon>Embryophyta</taxon>
        <taxon>Tracheophyta</taxon>
        <taxon>Spermatophyta</taxon>
        <taxon>Magnoliopsida</taxon>
        <taxon>eudicotyledons</taxon>
        <taxon>Gunneridae</taxon>
        <taxon>Pentapetalae</taxon>
        <taxon>asterids</taxon>
        <taxon>lamiids</taxon>
        <taxon>Solanales</taxon>
        <taxon>Solanaceae</taxon>
        <taxon>Solanoideae</taxon>
        <taxon>Solaneae</taxon>
        <taxon>Solanum</taxon>
    </lineage>
</organism>
<evidence type="ECO:0000256" key="7">
    <source>
        <dbReference type="ARBA" id="ARBA00023242"/>
    </source>
</evidence>
<evidence type="ECO:0000256" key="9">
    <source>
        <dbReference type="SAM" id="MobiDB-lite"/>
    </source>
</evidence>
<dbReference type="Proteomes" id="UP001311915">
    <property type="component" value="Unassembled WGS sequence"/>
</dbReference>
<name>A0AAV9LG37_9SOLN</name>
<accession>A0AAV9LG37</accession>
<dbReference type="InterPro" id="IPR001471">
    <property type="entry name" value="AP2/ERF_dom"/>
</dbReference>
<keyword evidence="2" id="KW-0611">Plant defense</keyword>